<name>A0A1L7WER7_9HELO</name>
<sequence length="101" mass="11783">MKGGNWTVAVRRSLWDDSGRSRGKAVFSPSTQDKITKCGFWGLIRRAVLRNGRSPTLQRDRNSNQVRGKSGADFKHRSMKERFGIALEHWLRKNNQREERR</sequence>
<dbReference type="EMBL" id="FJOG01000001">
    <property type="protein sequence ID" value="CZR51273.1"/>
    <property type="molecule type" value="Genomic_DNA"/>
</dbReference>
<dbReference type="Proteomes" id="UP000184330">
    <property type="component" value="Unassembled WGS sequence"/>
</dbReference>
<keyword evidence="3" id="KW-1185">Reference proteome</keyword>
<dbReference type="AlphaFoldDB" id="A0A1L7WER7"/>
<evidence type="ECO:0000313" key="3">
    <source>
        <dbReference type="Proteomes" id="UP000184330"/>
    </source>
</evidence>
<protein>
    <submittedName>
        <fullName evidence="2">Uncharacterized protein</fullName>
    </submittedName>
</protein>
<evidence type="ECO:0000313" key="2">
    <source>
        <dbReference type="EMBL" id="CZR51273.1"/>
    </source>
</evidence>
<accession>A0A1L7WER7</accession>
<gene>
    <name evidence="2" type="ORF">PAC_01148</name>
</gene>
<reference evidence="2 3" key="1">
    <citation type="submission" date="2016-03" db="EMBL/GenBank/DDBJ databases">
        <authorList>
            <person name="Ploux O."/>
        </authorList>
    </citation>
    <scope>NUCLEOTIDE SEQUENCE [LARGE SCALE GENOMIC DNA]</scope>
    <source>
        <strain evidence="2 3">UAMH 11012</strain>
    </source>
</reference>
<feature type="compositionally biased region" description="Polar residues" evidence="1">
    <location>
        <begin position="55"/>
        <end position="67"/>
    </location>
</feature>
<feature type="region of interest" description="Disordered" evidence="1">
    <location>
        <begin position="55"/>
        <end position="75"/>
    </location>
</feature>
<proteinExistence type="predicted"/>
<organism evidence="2 3">
    <name type="scientific">Phialocephala subalpina</name>
    <dbReference type="NCBI Taxonomy" id="576137"/>
    <lineage>
        <taxon>Eukaryota</taxon>
        <taxon>Fungi</taxon>
        <taxon>Dikarya</taxon>
        <taxon>Ascomycota</taxon>
        <taxon>Pezizomycotina</taxon>
        <taxon>Leotiomycetes</taxon>
        <taxon>Helotiales</taxon>
        <taxon>Mollisiaceae</taxon>
        <taxon>Phialocephala</taxon>
        <taxon>Phialocephala fortinii species complex</taxon>
    </lineage>
</organism>
<evidence type="ECO:0000256" key="1">
    <source>
        <dbReference type="SAM" id="MobiDB-lite"/>
    </source>
</evidence>